<protein>
    <submittedName>
        <fullName evidence="7">CDGSH iron-sulfur domain-containing protein</fullName>
    </submittedName>
</protein>
<dbReference type="Gene3D" id="3.40.5.90">
    <property type="entry name" value="CDGSH iron-sulfur domain, mitoNEET-type"/>
    <property type="match status" value="1"/>
</dbReference>
<dbReference type="Proteomes" id="UP001284601">
    <property type="component" value="Unassembled WGS sequence"/>
</dbReference>
<reference evidence="8" key="1">
    <citation type="submission" date="2023-07" db="EMBL/GenBank/DDBJ databases">
        <title>Conexibacter stalactiti sp. nov., isolated from stalactites in a lava cave and emended description of the genus Conexibacter.</title>
        <authorList>
            <person name="Lee S.D."/>
        </authorList>
    </citation>
    <scope>NUCLEOTIDE SEQUENCE [LARGE SCALE GENOMIC DNA]</scope>
    <source>
        <strain evidence="8">KCTC 39840</strain>
    </source>
</reference>
<evidence type="ECO:0000313" key="7">
    <source>
        <dbReference type="EMBL" id="MDW5597831.1"/>
    </source>
</evidence>
<feature type="compositionally biased region" description="Low complexity" evidence="5">
    <location>
        <begin position="73"/>
        <end position="97"/>
    </location>
</feature>
<proteinExistence type="predicted"/>
<feature type="region of interest" description="Disordered" evidence="5">
    <location>
        <begin position="70"/>
        <end position="97"/>
    </location>
</feature>
<gene>
    <name evidence="7" type="ORF">R7226_25990</name>
</gene>
<evidence type="ECO:0000256" key="1">
    <source>
        <dbReference type="ARBA" id="ARBA00022714"/>
    </source>
</evidence>
<dbReference type="Pfam" id="PF09360">
    <property type="entry name" value="zf-CDGSH"/>
    <property type="match status" value="1"/>
</dbReference>
<evidence type="ECO:0000256" key="5">
    <source>
        <dbReference type="SAM" id="MobiDB-lite"/>
    </source>
</evidence>
<keyword evidence="3" id="KW-0408">Iron</keyword>
<keyword evidence="4" id="KW-0411">Iron-sulfur</keyword>
<dbReference type="InterPro" id="IPR042216">
    <property type="entry name" value="MitoNEET_CISD"/>
</dbReference>
<evidence type="ECO:0000256" key="4">
    <source>
        <dbReference type="ARBA" id="ARBA00023014"/>
    </source>
</evidence>
<dbReference type="InterPro" id="IPR018967">
    <property type="entry name" value="FeS-contain_CDGSH-typ"/>
</dbReference>
<keyword evidence="8" id="KW-1185">Reference proteome</keyword>
<evidence type="ECO:0000313" key="8">
    <source>
        <dbReference type="Proteomes" id="UP001284601"/>
    </source>
</evidence>
<keyword evidence="2" id="KW-0479">Metal-binding</keyword>
<accession>A0ABU4HWX6</accession>
<dbReference type="SMART" id="SM00704">
    <property type="entry name" value="ZnF_CDGSH"/>
    <property type="match status" value="1"/>
</dbReference>
<dbReference type="EMBL" id="JAWSTH010000105">
    <property type="protein sequence ID" value="MDW5597831.1"/>
    <property type="molecule type" value="Genomic_DNA"/>
</dbReference>
<organism evidence="7 8">
    <name type="scientific">Conexibacter stalactiti</name>
    <dbReference type="NCBI Taxonomy" id="1940611"/>
    <lineage>
        <taxon>Bacteria</taxon>
        <taxon>Bacillati</taxon>
        <taxon>Actinomycetota</taxon>
        <taxon>Thermoleophilia</taxon>
        <taxon>Solirubrobacterales</taxon>
        <taxon>Conexibacteraceae</taxon>
        <taxon>Conexibacter</taxon>
    </lineage>
</organism>
<evidence type="ECO:0000259" key="6">
    <source>
        <dbReference type="SMART" id="SM00704"/>
    </source>
</evidence>
<evidence type="ECO:0000256" key="3">
    <source>
        <dbReference type="ARBA" id="ARBA00023004"/>
    </source>
</evidence>
<evidence type="ECO:0000256" key="2">
    <source>
        <dbReference type="ARBA" id="ARBA00022723"/>
    </source>
</evidence>
<keyword evidence="1" id="KW-0001">2Fe-2S</keyword>
<comment type="caution">
    <text evidence="7">The sequence shown here is derived from an EMBL/GenBank/DDBJ whole genome shotgun (WGS) entry which is preliminary data.</text>
</comment>
<dbReference type="RefSeq" id="WP_318600301.1">
    <property type="nucleotide sequence ID" value="NZ_JAWSTH010000105.1"/>
</dbReference>
<sequence length="97" mass="9998">MHEVEIRVRDDGPYKVTGPVRLVDPEGNEIANPRPDRPIVLCRCGQSHTKPFCDAAHKASGFNSCVRAERASGGEAAGAAPSGGAAATAERASEAGA</sequence>
<name>A0ABU4HWX6_9ACTN</name>
<feature type="domain" description="Iron-binding zinc finger CDGSH type" evidence="6">
    <location>
        <begin position="28"/>
        <end position="63"/>
    </location>
</feature>
<feature type="region of interest" description="Disordered" evidence="5">
    <location>
        <begin position="17"/>
        <end position="37"/>
    </location>
</feature>